<dbReference type="PROSITE" id="PS01081">
    <property type="entry name" value="HTH_TETR_1"/>
    <property type="match status" value="1"/>
</dbReference>
<dbReference type="InterPro" id="IPR050109">
    <property type="entry name" value="HTH-type_TetR-like_transc_reg"/>
</dbReference>
<dbReference type="PROSITE" id="PS50977">
    <property type="entry name" value="HTH_TETR_2"/>
    <property type="match status" value="1"/>
</dbReference>
<proteinExistence type="predicted"/>
<reference evidence="4 5" key="1">
    <citation type="submission" date="2020-01" db="EMBL/GenBank/DDBJ databases">
        <title>Complete genome sequence of a human oral phylogroup 1 Treponema sp. strain ATCC 700766, originally isolated from periodontitis dental plaque.</title>
        <authorList>
            <person name="Chan Y."/>
            <person name="Huo Y.-B."/>
            <person name="Yu X.-L."/>
            <person name="Zeng H."/>
            <person name="Leung W.-K."/>
            <person name="Watt R.M."/>
        </authorList>
    </citation>
    <scope>NUCLEOTIDE SEQUENCE [LARGE SCALE GENOMIC DNA]</scope>
    <source>
        <strain evidence="4 5">OMZ 804</strain>
    </source>
</reference>
<dbReference type="GO" id="GO:0003677">
    <property type="term" value="F:DNA binding"/>
    <property type="evidence" value="ECO:0007669"/>
    <property type="project" value="UniProtKB-UniRule"/>
</dbReference>
<dbReference type="InterPro" id="IPR009057">
    <property type="entry name" value="Homeodomain-like_sf"/>
</dbReference>
<dbReference type="RefSeq" id="WP_162663804.1">
    <property type="nucleotide sequence ID" value="NZ_CP048020.1"/>
</dbReference>
<feature type="domain" description="HTH tetR-type" evidence="3">
    <location>
        <begin position="11"/>
        <end position="71"/>
    </location>
</feature>
<dbReference type="SUPFAM" id="SSF46689">
    <property type="entry name" value="Homeodomain-like"/>
    <property type="match status" value="1"/>
</dbReference>
<feature type="DNA-binding region" description="H-T-H motif" evidence="2">
    <location>
        <begin position="34"/>
        <end position="53"/>
    </location>
</feature>
<dbReference type="KEGG" id="trz:GWP43_08540"/>
<dbReference type="PRINTS" id="PR00455">
    <property type="entry name" value="HTHTETR"/>
</dbReference>
<evidence type="ECO:0000256" key="2">
    <source>
        <dbReference type="PROSITE-ProRule" id="PRU00335"/>
    </source>
</evidence>
<gene>
    <name evidence="4" type="ORF">GWP43_08540</name>
</gene>
<dbReference type="AlphaFoldDB" id="A0A6P1Y1Y4"/>
<protein>
    <submittedName>
        <fullName evidence="4">TetR/AcrR family transcriptional regulator</fullName>
    </submittedName>
</protein>
<evidence type="ECO:0000256" key="1">
    <source>
        <dbReference type="ARBA" id="ARBA00023125"/>
    </source>
</evidence>
<dbReference type="PANTHER" id="PTHR30055">
    <property type="entry name" value="HTH-TYPE TRANSCRIPTIONAL REGULATOR RUTR"/>
    <property type="match status" value="1"/>
</dbReference>
<dbReference type="Pfam" id="PF00440">
    <property type="entry name" value="TetR_N"/>
    <property type="match status" value="1"/>
</dbReference>
<dbReference type="InterPro" id="IPR001647">
    <property type="entry name" value="HTH_TetR"/>
</dbReference>
<accession>A0A6P1Y1Y4</accession>
<dbReference type="EMBL" id="CP048020">
    <property type="protein sequence ID" value="QHX43484.1"/>
    <property type="molecule type" value="Genomic_DNA"/>
</dbReference>
<dbReference type="Gene3D" id="1.10.357.10">
    <property type="entry name" value="Tetracycline Repressor, domain 2"/>
    <property type="match status" value="1"/>
</dbReference>
<name>A0A6P1Y1Y4_9SPIR</name>
<dbReference type="Proteomes" id="UP000464374">
    <property type="component" value="Chromosome"/>
</dbReference>
<dbReference type="InterPro" id="IPR023772">
    <property type="entry name" value="DNA-bd_HTH_TetR-type_CS"/>
</dbReference>
<sequence>MEGDCIPGNFQQTHENLLQCAKEQFLAFGFERASIREICKEAHVTNGAFYNHFTDKEALFGAIVDPVFQTISQMYNAAAAEQFALVKNDDLLQLWKHEEETLCSMIEYIYAHFEIFQLLLMCSAGTKYADFQDMVVRAEMRETKKFLAELKRRGIPFRDLEDDEWHILVHAHYASLAELVLHNYPKETALKYAHTLAAFFEAGWKAVLGLP</sequence>
<evidence type="ECO:0000313" key="4">
    <source>
        <dbReference type="EMBL" id="QHX43484.1"/>
    </source>
</evidence>
<evidence type="ECO:0000313" key="5">
    <source>
        <dbReference type="Proteomes" id="UP000464374"/>
    </source>
</evidence>
<evidence type="ECO:0000259" key="3">
    <source>
        <dbReference type="PROSITE" id="PS50977"/>
    </source>
</evidence>
<keyword evidence="1 2" id="KW-0238">DNA-binding</keyword>
<organism evidence="4 5">
    <name type="scientific">Treponema vincentii</name>
    <dbReference type="NCBI Taxonomy" id="69710"/>
    <lineage>
        <taxon>Bacteria</taxon>
        <taxon>Pseudomonadati</taxon>
        <taxon>Spirochaetota</taxon>
        <taxon>Spirochaetia</taxon>
        <taxon>Spirochaetales</taxon>
        <taxon>Treponemataceae</taxon>
        <taxon>Treponema</taxon>
    </lineage>
</organism>